<evidence type="ECO:0000256" key="2">
    <source>
        <dbReference type="ARBA" id="ARBA00017035"/>
    </source>
</evidence>
<feature type="domain" description="Nmd3 N-terminal" evidence="9">
    <location>
        <begin position="8"/>
        <end position="222"/>
    </location>
</feature>
<accession>A0A5J5F7V4</accession>
<evidence type="ECO:0000256" key="3">
    <source>
        <dbReference type="ARBA" id="ARBA00022448"/>
    </source>
</evidence>
<dbReference type="InParanoid" id="A0A5J5F7V4"/>
<feature type="compositionally biased region" description="Basic residues" evidence="8">
    <location>
        <begin position="377"/>
        <end position="387"/>
    </location>
</feature>
<dbReference type="GO" id="GO:0005634">
    <property type="term" value="C:nucleus"/>
    <property type="evidence" value="ECO:0007669"/>
    <property type="project" value="UniProtKB-SubCell"/>
</dbReference>
<evidence type="ECO:0000313" key="12">
    <source>
        <dbReference type="EMBL" id="KAA8912834.1"/>
    </source>
</evidence>
<comment type="function">
    <text evidence="7">Acts as an adapter for the XPO1/CRM1-mediated export of the 60S ribosomal subunit.</text>
</comment>
<gene>
    <name evidence="12" type="ORF">FN846DRAFT_991804</name>
</gene>
<feature type="compositionally biased region" description="Acidic residues" evidence="8">
    <location>
        <begin position="481"/>
        <end position="495"/>
    </location>
</feature>
<feature type="compositionally biased region" description="Acidic residues" evidence="8">
    <location>
        <begin position="445"/>
        <end position="472"/>
    </location>
</feature>
<dbReference type="GO" id="GO:0015031">
    <property type="term" value="P:protein transport"/>
    <property type="evidence" value="ECO:0007669"/>
    <property type="project" value="UniProtKB-KW"/>
</dbReference>
<evidence type="ECO:0000259" key="11">
    <source>
        <dbReference type="Pfam" id="PF21193"/>
    </source>
</evidence>
<dbReference type="InterPro" id="IPR048899">
    <property type="entry name" value="NMD_SH3"/>
</dbReference>
<evidence type="ECO:0000256" key="8">
    <source>
        <dbReference type="SAM" id="MobiDB-lite"/>
    </source>
</evidence>
<dbReference type="Pfam" id="PF21192">
    <property type="entry name" value="OB_NMD3"/>
    <property type="match status" value="1"/>
</dbReference>
<evidence type="ECO:0000256" key="4">
    <source>
        <dbReference type="ARBA" id="ARBA00022490"/>
    </source>
</evidence>
<dbReference type="GO" id="GO:0043023">
    <property type="term" value="F:ribosomal large subunit binding"/>
    <property type="evidence" value="ECO:0007669"/>
    <property type="project" value="InterPro"/>
</dbReference>
<feature type="compositionally biased region" description="Basic and acidic residues" evidence="8">
    <location>
        <begin position="388"/>
        <end position="404"/>
    </location>
</feature>
<comment type="subcellular location">
    <subcellularLocation>
        <location evidence="7">Cytoplasm</location>
    </subcellularLocation>
    <subcellularLocation>
        <location evidence="7">Nucleus</location>
    </subcellularLocation>
</comment>
<evidence type="ECO:0000256" key="5">
    <source>
        <dbReference type="ARBA" id="ARBA00022927"/>
    </source>
</evidence>
<dbReference type="Pfam" id="PF04981">
    <property type="entry name" value="NMD3"/>
    <property type="match status" value="1"/>
</dbReference>
<feature type="region of interest" description="Disordered" evidence="8">
    <location>
        <begin position="377"/>
        <end position="404"/>
    </location>
</feature>
<dbReference type="GO" id="GO:0000055">
    <property type="term" value="P:ribosomal large subunit export from nucleus"/>
    <property type="evidence" value="ECO:0007669"/>
    <property type="project" value="TreeGrafter"/>
</dbReference>
<dbReference type="FunCoup" id="A0A5J5F7V4">
    <property type="interactions" value="1396"/>
</dbReference>
<comment type="similarity">
    <text evidence="1 7">Belongs to the NMD3 family.</text>
</comment>
<dbReference type="PANTHER" id="PTHR12746:SF2">
    <property type="entry name" value="60S RIBOSOMAL EXPORT PROTEIN NMD3"/>
    <property type="match status" value="1"/>
</dbReference>
<reference evidence="12 13" key="1">
    <citation type="submission" date="2019-09" db="EMBL/GenBank/DDBJ databases">
        <title>Draft genome of the ectomycorrhizal ascomycete Sphaerosporella brunnea.</title>
        <authorList>
            <consortium name="DOE Joint Genome Institute"/>
            <person name="Benucci G.M."/>
            <person name="Marozzi G."/>
            <person name="Antonielli L."/>
            <person name="Sanchez S."/>
            <person name="Marco P."/>
            <person name="Wang X."/>
            <person name="Falini L.B."/>
            <person name="Barry K."/>
            <person name="Haridas S."/>
            <person name="Lipzen A."/>
            <person name="Labutti K."/>
            <person name="Grigoriev I.V."/>
            <person name="Murat C."/>
            <person name="Martin F."/>
            <person name="Albertini E."/>
            <person name="Donnini D."/>
            <person name="Bonito G."/>
        </authorList>
    </citation>
    <scope>NUCLEOTIDE SEQUENCE [LARGE SCALE GENOMIC DNA]</scope>
    <source>
        <strain evidence="12 13">Sb_GMNB300</strain>
    </source>
</reference>
<evidence type="ECO:0000256" key="1">
    <source>
        <dbReference type="ARBA" id="ARBA00009794"/>
    </source>
</evidence>
<keyword evidence="3 7" id="KW-0813">Transport</keyword>
<keyword evidence="4 7" id="KW-0963">Cytoplasm</keyword>
<sequence>MSGNTGMAMCEDCIRLNVDISEGIQREASIHYCNGCERYLQPPQHWVAAALESKELMALCLRRLRGLSKVRLVDANFIWTEPHSKRLKLKIKVQDAYQSTFLVQTFEVEFVVVYTQCPDCAKSYTPNTWRACVQVRQKVSHKRTFLYLEQLILKHNAHKDTISIREAKDGLDFFYAQRNHAVKMVDFLTAVTPVRSQKSSELISQDIHTSTKSYKFTYSVEIVPICKDDLVCLPPKLAKQLGNIPQLLLCTKVGNSIHLMDPNTLQVAEISNQVFWREPFHALANVTELTEYYVLDVEPLGPTRGKYILADVELMRTSDNHQFSVRTHLGSILHPGDDAMGYHLMGANFNNDNFERVPEGQIPPVILVKKHYPRRKKNKSRNWKLRHMASEKSDMLPRKQDQDRAERDYELFLREIEEDTELRQTLQLYKSTRKNPPKTQKMEGVEMEMDSEGGAPEGDEMEEEDDNEEEDSGLPQISIDELLDEFEDMTMEDHA</sequence>
<evidence type="ECO:0000313" key="13">
    <source>
        <dbReference type="Proteomes" id="UP000326924"/>
    </source>
</evidence>
<keyword evidence="13" id="KW-1185">Reference proteome</keyword>
<protein>
    <recommendedName>
        <fullName evidence="2 7">60S ribosomal export protein NMD3</fullName>
    </recommendedName>
</protein>
<evidence type="ECO:0000259" key="10">
    <source>
        <dbReference type="Pfam" id="PF21192"/>
    </source>
</evidence>
<evidence type="ECO:0000259" key="9">
    <source>
        <dbReference type="Pfam" id="PF04981"/>
    </source>
</evidence>
<evidence type="ECO:0000256" key="6">
    <source>
        <dbReference type="ARBA" id="ARBA00023242"/>
    </source>
</evidence>
<dbReference type="GO" id="GO:0005737">
    <property type="term" value="C:cytoplasm"/>
    <property type="evidence" value="ECO:0007669"/>
    <property type="project" value="UniProtKB-SubCell"/>
</dbReference>
<comment type="caution">
    <text evidence="12">The sequence shown here is derived from an EMBL/GenBank/DDBJ whole genome shotgun (WGS) entry which is preliminary data.</text>
</comment>
<keyword evidence="5 7" id="KW-0653">Protein transport</keyword>
<keyword evidence="6 7" id="KW-0539">Nucleus</keyword>
<dbReference type="InterPro" id="IPR048898">
    <property type="entry name" value="OB_NMD3"/>
</dbReference>
<dbReference type="Pfam" id="PF21193">
    <property type="entry name" value="NMD_SH3"/>
    <property type="match status" value="1"/>
</dbReference>
<dbReference type="InterPro" id="IPR039768">
    <property type="entry name" value="Nmd3"/>
</dbReference>
<organism evidence="12 13">
    <name type="scientific">Sphaerosporella brunnea</name>
    <dbReference type="NCBI Taxonomy" id="1250544"/>
    <lineage>
        <taxon>Eukaryota</taxon>
        <taxon>Fungi</taxon>
        <taxon>Dikarya</taxon>
        <taxon>Ascomycota</taxon>
        <taxon>Pezizomycotina</taxon>
        <taxon>Pezizomycetes</taxon>
        <taxon>Pezizales</taxon>
        <taxon>Pyronemataceae</taxon>
        <taxon>Sphaerosporella</taxon>
    </lineage>
</organism>
<dbReference type="InterPro" id="IPR007064">
    <property type="entry name" value="Nmd3_N"/>
</dbReference>
<proteinExistence type="inferred from homology"/>
<evidence type="ECO:0000256" key="7">
    <source>
        <dbReference type="RuleBase" id="RU364108"/>
    </source>
</evidence>
<feature type="domain" description="60S ribosomal export protein NMD3 SH3" evidence="11">
    <location>
        <begin position="225"/>
        <end position="273"/>
    </location>
</feature>
<dbReference type="AlphaFoldDB" id="A0A5J5F7V4"/>
<dbReference type="Proteomes" id="UP000326924">
    <property type="component" value="Unassembled WGS sequence"/>
</dbReference>
<feature type="region of interest" description="Disordered" evidence="8">
    <location>
        <begin position="427"/>
        <end position="495"/>
    </location>
</feature>
<dbReference type="OrthoDB" id="203821at2759"/>
<dbReference type="PANTHER" id="PTHR12746">
    <property type="entry name" value="NONSENSE-MEDIATED MRNA DECAY PROTEIN 3"/>
    <property type="match status" value="1"/>
</dbReference>
<name>A0A5J5F7V4_9PEZI</name>
<feature type="domain" description="60S ribosomal export protein NMD3 OB-fold" evidence="10">
    <location>
        <begin position="289"/>
        <end position="370"/>
    </location>
</feature>
<dbReference type="EMBL" id="VXIS01000019">
    <property type="protein sequence ID" value="KAA8912834.1"/>
    <property type="molecule type" value="Genomic_DNA"/>
</dbReference>